<feature type="compositionally biased region" description="Polar residues" evidence="2">
    <location>
        <begin position="88"/>
        <end position="100"/>
    </location>
</feature>
<feature type="region of interest" description="Disordered" evidence="2">
    <location>
        <begin position="396"/>
        <end position="432"/>
    </location>
</feature>
<dbReference type="InterPro" id="IPR001680">
    <property type="entry name" value="WD40_rpt"/>
</dbReference>
<dbReference type="Gene3D" id="2.130.10.10">
    <property type="entry name" value="YVTN repeat-like/Quinoprotein amine dehydrogenase"/>
    <property type="match status" value="2"/>
</dbReference>
<dbReference type="PANTHER" id="PTHR19879">
    <property type="entry name" value="TRANSCRIPTION INITIATION FACTOR TFIID"/>
    <property type="match status" value="1"/>
</dbReference>
<comment type="caution">
    <text evidence="4">The sequence shown here is derived from an EMBL/GenBank/DDBJ whole genome shotgun (WGS) entry which is preliminary data.</text>
</comment>
<feature type="repeat" description="WD" evidence="1">
    <location>
        <begin position="285"/>
        <end position="326"/>
    </location>
</feature>
<evidence type="ECO:0000259" key="3">
    <source>
        <dbReference type="Pfam" id="PF23798"/>
    </source>
</evidence>
<dbReference type="PROSITE" id="PS50082">
    <property type="entry name" value="WD_REPEATS_2"/>
    <property type="match status" value="1"/>
</dbReference>
<evidence type="ECO:0000313" key="5">
    <source>
        <dbReference type="Proteomes" id="UP000664534"/>
    </source>
</evidence>
<feature type="compositionally biased region" description="Acidic residues" evidence="2">
    <location>
        <begin position="1"/>
        <end position="11"/>
    </location>
</feature>
<protein>
    <submittedName>
        <fullName evidence="4">Transcription factor spt8</fullName>
    </submittedName>
</protein>
<dbReference type="PANTHER" id="PTHR19879:SF9">
    <property type="entry name" value="TRANSCRIPTION INITIATION FACTOR TFIID SUBUNIT 5"/>
    <property type="match status" value="1"/>
</dbReference>
<proteinExistence type="predicted"/>
<accession>A0A8H3G4A5</accession>
<sequence length="632" mass="66952">MDPFGGEDDDRESGGSPDGSSDNDQDGPMEDRDDEDMDGNGAPEADVDGEAENEEENEDEDDEQDQDGSQYAYGDGPNQGPRKPVEASQASSTSNHSESLPGQIGVGGPASSAPTSHPKSSALVTSPSPTQDSAAFNGLSIELPKVRPEVLAASVYDIVPTIAAPHSTSINSITATPDLRWVFTGGADGYIRKFNWLETANGKSMLTVAQRHPFVDSVTKAGVLMSYWDNTEEPAGKSSEESSSISSVYSLAVHREGLWLLSGLESGGINLQSVRHDEGRQIKCLRGHTSAVSVLNLAGDEKSVLSGSWDKNVIDWDLNTGQIIRNFEGSGGQLSALETRPLSSLPVPEASGDIVEFNGTFSSDNTDKPRINGTAINGTDHDAQQDVVVNEDAVSPADSLFGGNDGDSLFGDNDNEAPGAPSGGNFVDDDDDEFSRAIANGIRDQAHDLEQEKLTKDLEGDTDMKDASHSSATAPINGNPQMPNSPDTGVATDHTADQEDSGPLERNGLPHSGELLSDGETGGNASADVLEASTSSDSTFLAASFDGSLCVWDKRQRTPIAKMTPQNVPPWCMNACWSPDGNFIYAGRRNGTVDEYSLHKGLRGAERSFKLPNNSGPVSAVRAMPNGRHLIW</sequence>
<dbReference type="Proteomes" id="UP000664534">
    <property type="component" value="Unassembled WGS sequence"/>
</dbReference>
<reference evidence="4" key="1">
    <citation type="submission" date="2021-03" db="EMBL/GenBank/DDBJ databases">
        <authorList>
            <person name="Tagirdzhanova G."/>
        </authorList>
    </citation>
    <scope>NUCLEOTIDE SEQUENCE</scope>
</reference>
<feature type="compositionally biased region" description="Basic and acidic residues" evidence="2">
    <location>
        <begin position="458"/>
        <end position="468"/>
    </location>
</feature>
<dbReference type="InterPro" id="IPR015943">
    <property type="entry name" value="WD40/YVTN_repeat-like_dom_sf"/>
</dbReference>
<dbReference type="SUPFAM" id="SSF50978">
    <property type="entry name" value="WD40 repeat-like"/>
    <property type="match status" value="1"/>
</dbReference>
<feature type="domain" description="Transcription factor spt8 beta-propeller" evidence="3">
    <location>
        <begin position="156"/>
        <end position="351"/>
    </location>
</feature>
<dbReference type="InterPro" id="IPR057544">
    <property type="entry name" value="Beta-prop_SPT8"/>
</dbReference>
<feature type="region of interest" description="Disordered" evidence="2">
    <location>
        <begin position="356"/>
        <end position="384"/>
    </location>
</feature>
<feature type="domain" description="Transcription factor spt8 beta-propeller" evidence="3">
    <location>
        <begin position="526"/>
        <end position="631"/>
    </location>
</feature>
<dbReference type="AlphaFoldDB" id="A0A8H3G4A5"/>
<feature type="region of interest" description="Disordered" evidence="2">
    <location>
        <begin position="458"/>
        <end position="527"/>
    </location>
</feature>
<dbReference type="InterPro" id="IPR036322">
    <property type="entry name" value="WD40_repeat_dom_sf"/>
</dbReference>
<dbReference type="EMBL" id="CAJPDT010000103">
    <property type="protein sequence ID" value="CAF9937916.1"/>
    <property type="molecule type" value="Genomic_DNA"/>
</dbReference>
<feature type="region of interest" description="Disordered" evidence="2">
    <location>
        <begin position="1"/>
        <end position="131"/>
    </location>
</feature>
<feature type="compositionally biased region" description="Polar residues" evidence="2">
    <location>
        <begin position="469"/>
        <end position="487"/>
    </location>
</feature>
<dbReference type="Pfam" id="PF23798">
    <property type="entry name" value="Beta-prop_SPT8"/>
    <property type="match status" value="2"/>
</dbReference>
<dbReference type="PROSITE" id="PS50294">
    <property type="entry name" value="WD_REPEATS_REGION"/>
    <property type="match status" value="1"/>
</dbReference>
<evidence type="ECO:0000256" key="1">
    <source>
        <dbReference type="PROSITE-ProRule" id="PRU00221"/>
    </source>
</evidence>
<feature type="compositionally biased region" description="Acidic residues" evidence="2">
    <location>
        <begin position="45"/>
        <end position="66"/>
    </location>
</feature>
<organism evidence="4 5">
    <name type="scientific">Imshaugia aleurites</name>
    <dbReference type="NCBI Taxonomy" id="172621"/>
    <lineage>
        <taxon>Eukaryota</taxon>
        <taxon>Fungi</taxon>
        <taxon>Dikarya</taxon>
        <taxon>Ascomycota</taxon>
        <taxon>Pezizomycotina</taxon>
        <taxon>Lecanoromycetes</taxon>
        <taxon>OSLEUM clade</taxon>
        <taxon>Lecanoromycetidae</taxon>
        <taxon>Lecanorales</taxon>
        <taxon>Lecanorineae</taxon>
        <taxon>Parmeliaceae</taxon>
        <taxon>Imshaugia</taxon>
    </lineage>
</organism>
<evidence type="ECO:0000256" key="2">
    <source>
        <dbReference type="SAM" id="MobiDB-lite"/>
    </source>
</evidence>
<dbReference type="SMART" id="SM00320">
    <property type="entry name" value="WD40"/>
    <property type="match status" value="5"/>
</dbReference>
<keyword evidence="5" id="KW-1185">Reference proteome</keyword>
<feature type="compositionally biased region" description="Polar residues" evidence="2">
    <location>
        <begin position="112"/>
        <end position="131"/>
    </location>
</feature>
<gene>
    <name evidence="4" type="primary">SPT8</name>
    <name evidence="4" type="ORF">IMSHALPRED_000593</name>
</gene>
<evidence type="ECO:0000313" key="4">
    <source>
        <dbReference type="EMBL" id="CAF9937916.1"/>
    </source>
</evidence>
<feature type="compositionally biased region" description="Acidic residues" evidence="2">
    <location>
        <begin position="21"/>
        <end position="38"/>
    </location>
</feature>
<keyword evidence="1" id="KW-0853">WD repeat</keyword>
<name>A0A8H3G4A5_9LECA</name>
<dbReference type="OrthoDB" id="10260946at2759"/>